<dbReference type="Pfam" id="PF07690">
    <property type="entry name" value="MFS_1"/>
    <property type="match status" value="1"/>
</dbReference>
<feature type="transmembrane region" description="Helical" evidence="7">
    <location>
        <begin position="129"/>
        <end position="147"/>
    </location>
</feature>
<evidence type="ECO:0000256" key="5">
    <source>
        <dbReference type="ARBA" id="ARBA00023136"/>
    </source>
</evidence>
<dbReference type="PANTHER" id="PTHR43791">
    <property type="entry name" value="PERMEASE-RELATED"/>
    <property type="match status" value="1"/>
</dbReference>
<evidence type="ECO:0000256" key="6">
    <source>
        <dbReference type="ARBA" id="ARBA00023180"/>
    </source>
</evidence>
<dbReference type="Proteomes" id="UP000635477">
    <property type="component" value="Unassembled WGS sequence"/>
</dbReference>
<feature type="transmembrane region" description="Helical" evidence="7">
    <location>
        <begin position="60"/>
        <end position="77"/>
    </location>
</feature>
<proteinExistence type="predicted"/>
<keyword evidence="5 7" id="KW-0472">Membrane</keyword>
<dbReference type="GO" id="GO:0022857">
    <property type="term" value="F:transmembrane transporter activity"/>
    <property type="evidence" value="ECO:0007669"/>
    <property type="project" value="InterPro"/>
</dbReference>
<feature type="transmembrane region" description="Helical" evidence="7">
    <location>
        <begin position="446"/>
        <end position="467"/>
    </location>
</feature>
<dbReference type="InterPro" id="IPR011701">
    <property type="entry name" value="MFS"/>
</dbReference>
<keyword evidence="2" id="KW-0813">Transport</keyword>
<feature type="transmembrane region" description="Helical" evidence="7">
    <location>
        <begin position="386"/>
        <end position="405"/>
    </location>
</feature>
<feature type="transmembrane region" description="Helical" evidence="7">
    <location>
        <begin position="224"/>
        <end position="246"/>
    </location>
</feature>
<organism evidence="9 10">
    <name type="scientific">Fusarium zealandicum</name>
    <dbReference type="NCBI Taxonomy" id="1053134"/>
    <lineage>
        <taxon>Eukaryota</taxon>
        <taxon>Fungi</taxon>
        <taxon>Dikarya</taxon>
        <taxon>Ascomycota</taxon>
        <taxon>Pezizomycotina</taxon>
        <taxon>Sordariomycetes</taxon>
        <taxon>Hypocreomycetidae</taxon>
        <taxon>Hypocreales</taxon>
        <taxon>Nectriaceae</taxon>
        <taxon>Fusarium</taxon>
        <taxon>Fusarium staphyleae species complex</taxon>
    </lineage>
</organism>
<keyword evidence="10" id="KW-1185">Reference proteome</keyword>
<protein>
    <recommendedName>
        <fullName evidence="8">Major facilitator superfamily (MFS) profile domain-containing protein</fullName>
    </recommendedName>
</protein>
<feature type="transmembrane region" description="Helical" evidence="7">
    <location>
        <begin position="362"/>
        <end position="380"/>
    </location>
</feature>
<dbReference type="PROSITE" id="PS50850">
    <property type="entry name" value="MFS"/>
    <property type="match status" value="1"/>
</dbReference>
<evidence type="ECO:0000256" key="1">
    <source>
        <dbReference type="ARBA" id="ARBA00004141"/>
    </source>
</evidence>
<dbReference type="FunFam" id="1.20.1250.20:FF:000057">
    <property type="entry name" value="MFS general substrate transporter"/>
    <property type="match status" value="1"/>
</dbReference>
<feature type="transmembrane region" description="Helical" evidence="7">
    <location>
        <begin position="192"/>
        <end position="212"/>
    </location>
</feature>
<name>A0A8H4UQ49_9HYPO</name>
<evidence type="ECO:0000313" key="9">
    <source>
        <dbReference type="EMBL" id="KAF4981149.1"/>
    </source>
</evidence>
<keyword evidence="6" id="KW-0325">Glycoprotein</keyword>
<gene>
    <name evidence="9" type="ORF">FZEAL_2983</name>
</gene>
<dbReference type="OrthoDB" id="2250022at2759"/>
<dbReference type="GO" id="GO:0016020">
    <property type="term" value="C:membrane"/>
    <property type="evidence" value="ECO:0007669"/>
    <property type="project" value="UniProtKB-SubCell"/>
</dbReference>
<reference evidence="9" key="2">
    <citation type="submission" date="2020-05" db="EMBL/GenBank/DDBJ databases">
        <authorList>
            <person name="Kim H.-S."/>
            <person name="Proctor R.H."/>
            <person name="Brown D.W."/>
        </authorList>
    </citation>
    <scope>NUCLEOTIDE SEQUENCE</scope>
    <source>
        <strain evidence="9">NRRL 22465</strain>
    </source>
</reference>
<evidence type="ECO:0000313" key="10">
    <source>
        <dbReference type="Proteomes" id="UP000635477"/>
    </source>
</evidence>
<feature type="transmembrane region" description="Helical" evidence="7">
    <location>
        <begin position="159"/>
        <end position="180"/>
    </location>
</feature>
<dbReference type="AlphaFoldDB" id="A0A8H4UQ49"/>
<evidence type="ECO:0000256" key="7">
    <source>
        <dbReference type="SAM" id="Phobius"/>
    </source>
</evidence>
<sequence length="491" mass="55250">MTTTNAAMTTTMSHDDKNNIAHVEARDDDQFQKVSDEEKVDEFGARTKTDPKEIALVKKLDWYMMPILWLMYFFNFLDRNAMINGRLNGLEEDLGLKGSQYNTCVSILFVGYLCGQIPSNMILNRVRPSWYMAGFCMAWSVLSLLTYKAHNYQTMLVCRFLLGITEAPFYPGALYMISMFYNRKEIATRMSIFYTGNMMASSFSGLIAAPIFSGLDGRNGLAGWQWLFIIQGAISMAVAILGFFTLPDSPLKTRWLTPEERQLAHDRICRDTTGRREGTSVWTGLREAASDWRVWVFCLMDNLHLSANGFKNFLPTVIETLGYSTTITLVLTCPPYLFSGFVSIAVSWSSGRYNERTWHATISKAIAIVGFALSCATLNIPARFVGIMLFVGATYGVNNIILGWTASVVGQTDEKKAVAIAMCNTFGNLASVYTPYLWPKSAAPEYMISMVSCIAFSAGVIVCAWFLKFTLKRQNRKMKEANPNETNFYVY</sequence>
<evidence type="ECO:0000259" key="8">
    <source>
        <dbReference type="PROSITE" id="PS50850"/>
    </source>
</evidence>
<reference evidence="9" key="1">
    <citation type="journal article" date="2020" name="BMC Genomics">
        <title>Correction to: Identification and distribution of gene clusters required for synthesis of sphingolipid metabolism inhibitors in diverse species of the filamentous fungus Fusarium.</title>
        <authorList>
            <person name="Kim H.S."/>
            <person name="Lohmar J.M."/>
            <person name="Busman M."/>
            <person name="Brown D.W."/>
            <person name="Naumann T.A."/>
            <person name="Divon H.H."/>
            <person name="Lysoe E."/>
            <person name="Uhlig S."/>
            <person name="Proctor R.H."/>
        </authorList>
    </citation>
    <scope>NUCLEOTIDE SEQUENCE</scope>
    <source>
        <strain evidence="9">NRRL 22465</strain>
    </source>
</reference>
<comment type="caution">
    <text evidence="9">The sequence shown here is derived from an EMBL/GenBank/DDBJ whole genome shotgun (WGS) entry which is preliminary data.</text>
</comment>
<dbReference type="InterPro" id="IPR020846">
    <property type="entry name" value="MFS_dom"/>
</dbReference>
<feature type="domain" description="Major facilitator superfamily (MFS) profile" evidence="8">
    <location>
        <begin position="64"/>
        <end position="475"/>
    </location>
</feature>
<keyword evidence="4 7" id="KW-1133">Transmembrane helix</keyword>
<accession>A0A8H4UQ49</accession>
<dbReference type="InterPro" id="IPR036259">
    <property type="entry name" value="MFS_trans_sf"/>
</dbReference>
<dbReference type="FunFam" id="1.20.1250.20:FF:000013">
    <property type="entry name" value="MFS general substrate transporter"/>
    <property type="match status" value="1"/>
</dbReference>
<evidence type="ECO:0000256" key="4">
    <source>
        <dbReference type="ARBA" id="ARBA00022989"/>
    </source>
</evidence>
<dbReference type="Gene3D" id="1.20.1250.20">
    <property type="entry name" value="MFS general substrate transporter like domains"/>
    <property type="match status" value="2"/>
</dbReference>
<dbReference type="PANTHER" id="PTHR43791:SF84">
    <property type="entry name" value="TRANSPORTER, PUTATIVE (AFU_ORTHOLOGUE AFUA_3G09170)-RELATED"/>
    <property type="match status" value="1"/>
</dbReference>
<evidence type="ECO:0000256" key="2">
    <source>
        <dbReference type="ARBA" id="ARBA00022448"/>
    </source>
</evidence>
<dbReference type="SUPFAM" id="SSF103473">
    <property type="entry name" value="MFS general substrate transporter"/>
    <property type="match status" value="1"/>
</dbReference>
<evidence type="ECO:0000256" key="3">
    <source>
        <dbReference type="ARBA" id="ARBA00022692"/>
    </source>
</evidence>
<dbReference type="EMBL" id="JABEYC010000182">
    <property type="protein sequence ID" value="KAF4981149.1"/>
    <property type="molecule type" value="Genomic_DNA"/>
</dbReference>
<keyword evidence="3 7" id="KW-0812">Transmembrane</keyword>
<comment type="subcellular location">
    <subcellularLocation>
        <location evidence="1">Membrane</location>
        <topology evidence="1">Multi-pass membrane protein</topology>
    </subcellularLocation>
</comment>